<reference evidence="1 2" key="1">
    <citation type="submission" date="2013-12" db="EMBL/GenBank/DDBJ databases">
        <authorList>
            <consortium name="DOE Joint Genome Institute"/>
            <person name="Eisen J."/>
            <person name="Huntemann M."/>
            <person name="Han J."/>
            <person name="Chen A."/>
            <person name="Kyrpides N."/>
            <person name="Mavromatis K."/>
            <person name="Markowitz V."/>
            <person name="Palaniappan K."/>
            <person name="Ivanova N."/>
            <person name="Schaumberg A."/>
            <person name="Pati A."/>
            <person name="Liolios K."/>
            <person name="Nordberg H.P."/>
            <person name="Cantor M.N."/>
            <person name="Hua S.X."/>
            <person name="Woyke T."/>
        </authorList>
    </citation>
    <scope>NUCLEOTIDE SEQUENCE [LARGE SCALE GENOMIC DNA]</scope>
    <source>
        <strain evidence="2">DSM 19437</strain>
    </source>
</reference>
<dbReference type="STRING" id="929713.NIASO_05465"/>
<gene>
    <name evidence="1" type="ORF">NIASO_05465</name>
</gene>
<evidence type="ECO:0000313" key="1">
    <source>
        <dbReference type="EMBL" id="AHF17306.1"/>
    </source>
</evidence>
<keyword evidence="2" id="KW-1185">Reference proteome</keyword>
<sequence>MHAAKIQKNTRADNYFYPAAGSTYELTHQIDQISIEKISPFYSASQ</sequence>
<dbReference type="AlphaFoldDB" id="W0F7I1"/>
<name>W0F7I1_9BACT</name>
<dbReference type="KEGG" id="nso:NIASO_05465"/>
<organism evidence="1 2">
    <name type="scientific">Niabella soli DSM 19437</name>
    <dbReference type="NCBI Taxonomy" id="929713"/>
    <lineage>
        <taxon>Bacteria</taxon>
        <taxon>Pseudomonadati</taxon>
        <taxon>Bacteroidota</taxon>
        <taxon>Chitinophagia</taxon>
        <taxon>Chitinophagales</taxon>
        <taxon>Chitinophagaceae</taxon>
        <taxon>Niabella</taxon>
    </lineage>
</organism>
<proteinExistence type="predicted"/>
<evidence type="ECO:0000313" key="2">
    <source>
        <dbReference type="Proteomes" id="UP000003586"/>
    </source>
</evidence>
<dbReference type="EMBL" id="CP007035">
    <property type="protein sequence ID" value="AHF17306.1"/>
    <property type="molecule type" value="Genomic_DNA"/>
</dbReference>
<dbReference type="Proteomes" id="UP000003586">
    <property type="component" value="Chromosome"/>
</dbReference>
<accession>W0F7I1</accession>
<dbReference type="HOGENOM" id="CLU_3186352_0_0_10"/>
<protein>
    <submittedName>
        <fullName evidence="1">Uncharacterized protein</fullName>
    </submittedName>
</protein>